<keyword evidence="3" id="KW-1185">Reference proteome</keyword>
<evidence type="ECO:0000313" key="2">
    <source>
        <dbReference type="EMBL" id="MFA9479778.1"/>
    </source>
</evidence>
<organism evidence="2 3">
    <name type="scientific">Natronomicrosphaera hydrolytica</name>
    <dbReference type="NCBI Taxonomy" id="3242702"/>
    <lineage>
        <taxon>Bacteria</taxon>
        <taxon>Pseudomonadati</taxon>
        <taxon>Planctomycetota</taxon>
        <taxon>Phycisphaerae</taxon>
        <taxon>Phycisphaerales</taxon>
        <taxon>Phycisphaeraceae</taxon>
        <taxon>Natronomicrosphaera</taxon>
    </lineage>
</organism>
<protein>
    <submittedName>
        <fullName evidence="2">Uncharacterized protein</fullName>
    </submittedName>
</protein>
<comment type="caution">
    <text evidence="2">The sequence shown here is derived from an EMBL/GenBank/DDBJ whole genome shotgun (WGS) entry which is preliminary data.</text>
</comment>
<feature type="compositionally biased region" description="Low complexity" evidence="1">
    <location>
        <begin position="36"/>
        <end position="51"/>
    </location>
</feature>
<dbReference type="Proteomes" id="UP001575105">
    <property type="component" value="Unassembled WGS sequence"/>
</dbReference>
<reference evidence="2 3" key="1">
    <citation type="submission" date="2024-08" db="EMBL/GenBank/DDBJ databases">
        <title>Whole-genome sequencing of halo(alkali)philic microorganisms from hypersaline lakes.</title>
        <authorList>
            <person name="Sorokin D.Y."/>
            <person name="Merkel A.Y."/>
            <person name="Messina E."/>
            <person name="Yakimov M."/>
        </authorList>
    </citation>
    <scope>NUCLEOTIDE SEQUENCE [LARGE SCALE GENOMIC DNA]</scope>
    <source>
        <strain evidence="2 3">AB-hyl4</strain>
    </source>
</reference>
<evidence type="ECO:0000313" key="3">
    <source>
        <dbReference type="Proteomes" id="UP001575105"/>
    </source>
</evidence>
<accession>A0ABV4U9T8</accession>
<evidence type="ECO:0000256" key="1">
    <source>
        <dbReference type="SAM" id="MobiDB-lite"/>
    </source>
</evidence>
<sequence>MESTPKHSSADHDVINRMLGSAAVKPLPPTIEVHVASASASAPAKPKPAASHSEPDFTKMTPAEKVAWNLARWKRVLG</sequence>
<dbReference type="EMBL" id="JBGUBD010000012">
    <property type="protein sequence ID" value="MFA9479778.1"/>
    <property type="molecule type" value="Genomic_DNA"/>
</dbReference>
<feature type="region of interest" description="Disordered" evidence="1">
    <location>
        <begin position="36"/>
        <end position="62"/>
    </location>
</feature>
<name>A0ABV4U9T8_9BACT</name>
<gene>
    <name evidence="2" type="ORF">ACERK3_15940</name>
</gene>
<dbReference type="RefSeq" id="WP_425346704.1">
    <property type="nucleotide sequence ID" value="NZ_JBGUBD010000012.1"/>
</dbReference>
<proteinExistence type="predicted"/>